<comment type="caution">
    <text evidence="2">The sequence shown here is derived from an EMBL/GenBank/DDBJ whole genome shotgun (WGS) entry which is preliminary data.</text>
</comment>
<accession>A0A507QUY1</accession>
<feature type="compositionally biased region" description="Polar residues" evidence="1">
    <location>
        <begin position="84"/>
        <end position="94"/>
    </location>
</feature>
<sequence length="197" mass="21422">MPVKWTPENDQLLLLKILETHELSVDTKKVAAAWDATAKEKPTPRAITERLVRIRQSARERGGGNFSVSKKSSSATSTPRKPSQRTATTPGSSATKRKRGVQDEDEDDLTIDLNTPTKIPTSESVLAGSTLDLAGVDDDTPVKRSRSRPAPAPGMVSQYVVDSDEENEEDGDESGGSEYVPDDSLVEVKYEPNIEVV</sequence>
<dbReference type="AlphaFoldDB" id="A0A507QUY1"/>
<dbReference type="EMBL" id="VIFY01000091">
    <property type="protein sequence ID" value="TQB70926.1"/>
    <property type="molecule type" value="Genomic_DNA"/>
</dbReference>
<organism evidence="2 3">
    <name type="scientific">Monascus purpureus</name>
    <name type="common">Red mold</name>
    <name type="synonym">Monascus anka</name>
    <dbReference type="NCBI Taxonomy" id="5098"/>
    <lineage>
        <taxon>Eukaryota</taxon>
        <taxon>Fungi</taxon>
        <taxon>Dikarya</taxon>
        <taxon>Ascomycota</taxon>
        <taxon>Pezizomycotina</taxon>
        <taxon>Eurotiomycetes</taxon>
        <taxon>Eurotiomycetidae</taxon>
        <taxon>Eurotiales</taxon>
        <taxon>Aspergillaceae</taxon>
        <taxon>Monascus</taxon>
    </lineage>
</organism>
<evidence type="ECO:0000256" key="1">
    <source>
        <dbReference type="SAM" id="MobiDB-lite"/>
    </source>
</evidence>
<evidence type="ECO:0000313" key="3">
    <source>
        <dbReference type="Proteomes" id="UP000319663"/>
    </source>
</evidence>
<feature type="compositionally biased region" description="Low complexity" evidence="1">
    <location>
        <begin position="67"/>
        <end position="81"/>
    </location>
</feature>
<name>A0A507QUY1_MONPU</name>
<feature type="compositionally biased region" description="Basic and acidic residues" evidence="1">
    <location>
        <begin position="186"/>
        <end position="197"/>
    </location>
</feature>
<reference evidence="2 3" key="1">
    <citation type="submission" date="2019-06" db="EMBL/GenBank/DDBJ databases">
        <title>Wine fermentation using esterase from Monascus purpureus.</title>
        <authorList>
            <person name="Geng C."/>
            <person name="Zhang Y."/>
        </authorList>
    </citation>
    <scope>NUCLEOTIDE SEQUENCE [LARGE SCALE GENOMIC DNA]</scope>
    <source>
        <strain evidence="2">HQ1</strain>
    </source>
</reference>
<feature type="compositionally biased region" description="Acidic residues" evidence="1">
    <location>
        <begin position="162"/>
        <end position="185"/>
    </location>
</feature>
<proteinExistence type="predicted"/>
<protein>
    <submittedName>
        <fullName evidence="2">Uncharacterized protein</fullName>
    </submittedName>
</protein>
<evidence type="ECO:0000313" key="2">
    <source>
        <dbReference type="EMBL" id="TQB70926.1"/>
    </source>
</evidence>
<dbReference type="Proteomes" id="UP000319663">
    <property type="component" value="Unassembled WGS sequence"/>
</dbReference>
<gene>
    <name evidence="2" type="ORF">MPDQ_007939</name>
</gene>
<dbReference type="STRING" id="5098.A0A507QUY1"/>
<feature type="compositionally biased region" description="Polar residues" evidence="1">
    <location>
        <begin position="112"/>
        <end position="124"/>
    </location>
</feature>
<dbReference type="OrthoDB" id="5420368at2759"/>
<keyword evidence="3" id="KW-1185">Reference proteome</keyword>
<feature type="region of interest" description="Disordered" evidence="1">
    <location>
        <begin position="55"/>
        <end position="197"/>
    </location>
</feature>